<protein>
    <submittedName>
        <fullName evidence="1">Uncharacterized protein</fullName>
    </submittedName>
</protein>
<dbReference type="Proteomes" id="UP001550739">
    <property type="component" value="Unassembled WGS sequence"/>
</dbReference>
<reference evidence="1 2" key="1">
    <citation type="submission" date="2024-06" db="EMBL/GenBank/DDBJ databases">
        <title>The Natural Products Discovery Center: Release of the First 8490 Sequenced Strains for Exploring Actinobacteria Biosynthetic Diversity.</title>
        <authorList>
            <person name="Kalkreuter E."/>
            <person name="Kautsar S.A."/>
            <person name="Yang D."/>
            <person name="Bader C.D."/>
            <person name="Teijaro C.N."/>
            <person name="Fluegel L."/>
            <person name="Davis C.M."/>
            <person name="Simpson J.R."/>
            <person name="Lauterbach L."/>
            <person name="Steele A.D."/>
            <person name="Gui C."/>
            <person name="Meng S."/>
            <person name="Li G."/>
            <person name="Viehrig K."/>
            <person name="Ye F."/>
            <person name="Su P."/>
            <person name="Kiefer A.F."/>
            <person name="Nichols A."/>
            <person name="Cepeda A.J."/>
            <person name="Yan W."/>
            <person name="Fan B."/>
            <person name="Jiang Y."/>
            <person name="Adhikari A."/>
            <person name="Zheng C.-J."/>
            <person name="Schuster L."/>
            <person name="Cowan T.M."/>
            <person name="Smanski M.J."/>
            <person name="Chevrette M.G."/>
            <person name="De Carvalho L.P.S."/>
            <person name="Shen B."/>
        </authorList>
    </citation>
    <scope>NUCLEOTIDE SEQUENCE [LARGE SCALE GENOMIC DNA]</scope>
    <source>
        <strain evidence="1 2">NPDC033843</strain>
    </source>
</reference>
<gene>
    <name evidence="1" type="ORF">AB0E89_26075</name>
</gene>
<evidence type="ECO:0000313" key="1">
    <source>
        <dbReference type="EMBL" id="MEU3783972.1"/>
    </source>
</evidence>
<sequence length="65" mass="6582">MGATPGTGGTGCGHAPPAFALTQCRSASPLVWSSLNATETDHWTGMAPAMLVIALGFGQRLPLAE</sequence>
<accession>A0ABV2ZN34</accession>
<evidence type="ECO:0000313" key="2">
    <source>
        <dbReference type="Proteomes" id="UP001550739"/>
    </source>
</evidence>
<dbReference type="EMBL" id="JBEZVE010000014">
    <property type="protein sequence ID" value="MEU3783972.1"/>
    <property type="molecule type" value="Genomic_DNA"/>
</dbReference>
<proteinExistence type="predicted"/>
<name>A0ABV2ZN34_9ACTN</name>
<keyword evidence="2" id="KW-1185">Reference proteome</keyword>
<organism evidence="1 2">
    <name type="scientific">Streptomyces sp. 900129855</name>
    <dbReference type="NCBI Taxonomy" id="3155129"/>
    <lineage>
        <taxon>Bacteria</taxon>
        <taxon>Bacillati</taxon>
        <taxon>Actinomycetota</taxon>
        <taxon>Actinomycetes</taxon>
        <taxon>Kitasatosporales</taxon>
        <taxon>Streptomycetaceae</taxon>
        <taxon>Streptomyces</taxon>
    </lineage>
</organism>
<comment type="caution">
    <text evidence="1">The sequence shown here is derived from an EMBL/GenBank/DDBJ whole genome shotgun (WGS) entry which is preliminary data.</text>
</comment>
<dbReference type="RefSeq" id="WP_334576355.1">
    <property type="nucleotide sequence ID" value="NZ_JBEZVE010000014.1"/>
</dbReference>